<proteinExistence type="predicted"/>
<dbReference type="InterPro" id="IPR005025">
    <property type="entry name" value="FMN_Rdtase-like_dom"/>
</dbReference>
<organism evidence="3 4">
    <name type="scientific">Mycoplasma bradburyae</name>
    <dbReference type="NCBI Taxonomy" id="2963128"/>
    <lineage>
        <taxon>Bacteria</taxon>
        <taxon>Bacillati</taxon>
        <taxon>Mycoplasmatota</taxon>
        <taxon>Mollicutes</taxon>
        <taxon>Mycoplasmataceae</taxon>
        <taxon>Mycoplasma</taxon>
    </lineage>
</organism>
<evidence type="ECO:0000313" key="4">
    <source>
        <dbReference type="Proteomes" id="UP001216384"/>
    </source>
</evidence>
<dbReference type="PANTHER" id="PTHR30543:SF21">
    <property type="entry name" value="NAD(P)H-DEPENDENT FMN REDUCTASE LOT6"/>
    <property type="match status" value="1"/>
</dbReference>
<name>A0AAW6HS03_9MOLU</name>
<comment type="caution">
    <text evidence="3">The sequence shown here is derived from an EMBL/GenBank/DDBJ whole genome shotgun (WGS) entry which is preliminary data.</text>
</comment>
<reference evidence="3 5" key="1">
    <citation type="submission" date="2021-11" db="EMBL/GenBank/DDBJ databases">
        <title>Description of Mycoplasma bradburyaesp. nov.from sea birds: a tribute to a great mycoplasmologist.</title>
        <authorList>
            <person name="Ramirez A.S."/>
            <person name="Poveda C."/>
            <person name="Suarez-Perez A."/>
            <person name="Rosales R.S."/>
            <person name="Dijkman R."/>
            <person name="Feberwee A."/>
            <person name="Spergser J."/>
            <person name="Szostak M.P."/>
            <person name="Ressel L."/>
            <person name="Calabuig P."/>
            <person name="Catania S."/>
            <person name="Gobbo F."/>
            <person name="Timofte D."/>
            <person name="Poveda J.B."/>
        </authorList>
    </citation>
    <scope>NUCLEOTIDE SEQUENCE</scope>
    <source>
        <strain evidence="2 5">T158</strain>
        <strain evidence="3">T264</strain>
    </source>
</reference>
<dbReference type="Pfam" id="PF03358">
    <property type="entry name" value="FMN_red"/>
    <property type="match status" value="1"/>
</dbReference>
<dbReference type="GO" id="GO:0016491">
    <property type="term" value="F:oxidoreductase activity"/>
    <property type="evidence" value="ECO:0007669"/>
    <property type="project" value="InterPro"/>
</dbReference>
<dbReference type="EMBL" id="JAJHZM010000011">
    <property type="protein sequence ID" value="MDC4181924.1"/>
    <property type="molecule type" value="Genomic_DNA"/>
</dbReference>
<dbReference type="PANTHER" id="PTHR30543">
    <property type="entry name" value="CHROMATE REDUCTASE"/>
    <property type="match status" value="1"/>
</dbReference>
<dbReference type="RefSeq" id="WP_255034885.1">
    <property type="nucleotide sequence ID" value="NZ_CP101414.1"/>
</dbReference>
<dbReference type="GO" id="GO:0010181">
    <property type="term" value="F:FMN binding"/>
    <property type="evidence" value="ECO:0007669"/>
    <property type="project" value="TreeGrafter"/>
</dbReference>
<gene>
    <name evidence="2" type="ORF">LNO68_01815</name>
    <name evidence="3" type="ORF">LNO71_01390</name>
</gene>
<dbReference type="AlphaFoldDB" id="A0AAW6HS03"/>
<accession>A0AAW6HS03</accession>
<dbReference type="Proteomes" id="UP001216384">
    <property type="component" value="Unassembled WGS sequence"/>
</dbReference>
<dbReference type="InterPro" id="IPR029039">
    <property type="entry name" value="Flavoprotein-like_sf"/>
</dbReference>
<dbReference type="GO" id="GO:0005829">
    <property type="term" value="C:cytosol"/>
    <property type="evidence" value="ECO:0007669"/>
    <property type="project" value="TreeGrafter"/>
</dbReference>
<sequence length="164" mass="18675">MNKIVVISCSNTDIKKSINYDLANKIATMGSFDFINLVDYQVDYFSNDIMDNVPDKIKELSEKINQYNELILVTPEINGYLPSFAKNIFDWLSLNKKWLTNKKAYVLSATPGMKGGPKVRRLLSDFLGYFGAEIFGSVGFSDYQLNQDRKKEIQEFVNSVISNS</sequence>
<evidence type="ECO:0000313" key="3">
    <source>
        <dbReference type="EMBL" id="MDC4183299.1"/>
    </source>
</evidence>
<dbReference type="InterPro" id="IPR050712">
    <property type="entry name" value="NAD(P)H-dep_reductase"/>
</dbReference>
<evidence type="ECO:0000313" key="2">
    <source>
        <dbReference type="EMBL" id="MDC4181924.1"/>
    </source>
</evidence>
<keyword evidence="5" id="KW-1185">Reference proteome</keyword>
<evidence type="ECO:0000259" key="1">
    <source>
        <dbReference type="Pfam" id="PF03358"/>
    </source>
</evidence>
<evidence type="ECO:0000313" key="5">
    <source>
        <dbReference type="Proteomes" id="UP001220940"/>
    </source>
</evidence>
<feature type="domain" description="NADPH-dependent FMN reductase-like" evidence="1">
    <location>
        <begin position="3"/>
        <end position="137"/>
    </location>
</feature>
<dbReference type="Proteomes" id="UP001220940">
    <property type="component" value="Unassembled WGS sequence"/>
</dbReference>
<dbReference type="Gene3D" id="3.40.50.360">
    <property type="match status" value="1"/>
</dbReference>
<protein>
    <submittedName>
        <fullName evidence="3">NAD(P)H-dependent oxidoreductase</fullName>
    </submittedName>
</protein>
<dbReference type="SUPFAM" id="SSF52218">
    <property type="entry name" value="Flavoproteins"/>
    <property type="match status" value="1"/>
</dbReference>
<dbReference type="EMBL" id="JAJHZP010000013">
    <property type="protein sequence ID" value="MDC4183299.1"/>
    <property type="molecule type" value="Genomic_DNA"/>
</dbReference>